<keyword evidence="11 14" id="KW-1133">Transmembrane helix</keyword>
<evidence type="ECO:0000256" key="1">
    <source>
        <dbReference type="ARBA" id="ARBA00000085"/>
    </source>
</evidence>
<evidence type="ECO:0000256" key="10">
    <source>
        <dbReference type="ARBA" id="ARBA00022840"/>
    </source>
</evidence>
<dbReference type="OrthoDB" id="9792991at2"/>
<dbReference type="InterPro" id="IPR003661">
    <property type="entry name" value="HisK_dim/P_dom"/>
</dbReference>
<dbReference type="GO" id="GO:0000155">
    <property type="term" value="F:phosphorelay sensor kinase activity"/>
    <property type="evidence" value="ECO:0007669"/>
    <property type="project" value="InterPro"/>
</dbReference>
<dbReference type="SMART" id="SM00387">
    <property type="entry name" value="HATPase_c"/>
    <property type="match status" value="1"/>
</dbReference>
<gene>
    <name evidence="16" type="ORF">AWM70_12210</name>
</gene>
<feature type="transmembrane region" description="Helical" evidence="14">
    <location>
        <begin position="272"/>
        <end position="290"/>
    </location>
</feature>
<dbReference type="EC" id="2.7.13.3" evidence="3"/>
<evidence type="ECO:0000256" key="4">
    <source>
        <dbReference type="ARBA" id="ARBA00022475"/>
    </source>
</evidence>
<dbReference type="InterPro" id="IPR050398">
    <property type="entry name" value="HssS/ArlS-like"/>
</dbReference>
<evidence type="ECO:0000313" key="17">
    <source>
        <dbReference type="Proteomes" id="UP000092573"/>
    </source>
</evidence>
<proteinExistence type="predicted"/>
<dbReference type="InterPro" id="IPR036097">
    <property type="entry name" value="HisK_dim/P_sf"/>
</dbReference>
<dbReference type="STRING" id="1462996.AWM70_12210"/>
<dbReference type="RefSeq" id="WP_068696740.1">
    <property type="nucleotide sequence ID" value="NZ_CP014167.1"/>
</dbReference>
<keyword evidence="6" id="KW-0808">Transferase</keyword>
<protein>
    <recommendedName>
        <fullName evidence="3">histidine kinase</fullName>
        <ecNumber evidence="3">2.7.13.3</ecNumber>
    </recommendedName>
</protein>
<dbReference type="InterPro" id="IPR003594">
    <property type="entry name" value="HATPase_dom"/>
</dbReference>
<evidence type="ECO:0000313" key="16">
    <source>
        <dbReference type="EMBL" id="ANS75272.1"/>
    </source>
</evidence>
<evidence type="ECO:0000256" key="2">
    <source>
        <dbReference type="ARBA" id="ARBA00004651"/>
    </source>
</evidence>
<evidence type="ECO:0000256" key="8">
    <source>
        <dbReference type="ARBA" id="ARBA00022741"/>
    </source>
</evidence>
<feature type="transmembrane region" description="Helical" evidence="14">
    <location>
        <begin position="311"/>
        <end position="332"/>
    </location>
</feature>
<dbReference type="SMART" id="SM00388">
    <property type="entry name" value="HisKA"/>
    <property type="match status" value="1"/>
</dbReference>
<comment type="subcellular location">
    <subcellularLocation>
        <location evidence="2">Cell membrane</location>
        <topology evidence="2">Multi-pass membrane protein</topology>
    </subcellularLocation>
</comment>
<evidence type="ECO:0000256" key="3">
    <source>
        <dbReference type="ARBA" id="ARBA00012438"/>
    </source>
</evidence>
<evidence type="ECO:0000256" key="6">
    <source>
        <dbReference type="ARBA" id="ARBA00022679"/>
    </source>
</evidence>
<dbReference type="PRINTS" id="PR00344">
    <property type="entry name" value="BCTRLSENSOR"/>
</dbReference>
<dbReference type="PROSITE" id="PS50109">
    <property type="entry name" value="HIS_KIN"/>
    <property type="match status" value="1"/>
</dbReference>
<keyword evidence="10" id="KW-0067">ATP-binding</keyword>
<dbReference type="FunFam" id="1.10.287.130:FF:000008">
    <property type="entry name" value="Two-component sensor histidine kinase"/>
    <property type="match status" value="1"/>
</dbReference>
<feature type="domain" description="Histidine kinase" evidence="15">
    <location>
        <begin position="522"/>
        <end position="736"/>
    </location>
</feature>
<evidence type="ECO:0000256" key="12">
    <source>
        <dbReference type="ARBA" id="ARBA00023012"/>
    </source>
</evidence>
<feature type="transmembrane region" description="Helical" evidence="14">
    <location>
        <begin position="435"/>
        <end position="455"/>
    </location>
</feature>
<dbReference type="Gene3D" id="3.30.565.10">
    <property type="entry name" value="Histidine kinase-like ATPase, C-terminal domain"/>
    <property type="match status" value="1"/>
</dbReference>
<reference evidence="16 17" key="1">
    <citation type="submission" date="2016-01" db="EMBL/GenBank/DDBJ databases">
        <title>Complete Genome Sequence of Paenibacillus yonginensis DCY84, a novel Plant Growth-Promoting Bacteria with Elicitation of Induced Systemic Resistance.</title>
        <authorList>
            <person name="Kim Y.J."/>
            <person name="Yang D.C."/>
            <person name="Sukweenadhi J."/>
        </authorList>
    </citation>
    <scope>NUCLEOTIDE SEQUENCE [LARGE SCALE GENOMIC DNA]</scope>
    <source>
        <strain evidence="16 17">DCY84</strain>
    </source>
</reference>
<keyword evidence="9" id="KW-0418">Kinase</keyword>
<dbReference type="SUPFAM" id="SSF55874">
    <property type="entry name" value="ATPase domain of HSP90 chaperone/DNA topoisomerase II/histidine kinase"/>
    <property type="match status" value="1"/>
</dbReference>
<dbReference type="SUPFAM" id="SSF47384">
    <property type="entry name" value="Homodimeric domain of signal transducing histidine kinase"/>
    <property type="match status" value="1"/>
</dbReference>
<dbReference type="CDD" id="cd00082">
    <property type="entry name" value="HisKA"/>
    <property type="match status" value="1"/>
</dbReference>
<evidence type="ECO:0000259" key="15">
    <source>
        <dbReference type="PROSITE" id="PS50109"/>
    </source>
</evidence>
<keyword evidence="5" id="KW-0597">Phosphoprotein</keyword>
<keyword evidence="12" id="KW-0902">Two-component regulatory system</keyword>
<dbReference type="GO" id="GO:0005524">
    <property type="term" value="F:ATP binding"/>
    <property type="evidence" value="ECO:0007669"/>
    <property type="project" value="UniProtKB-KW"/>
</dbReference>
<keyword evidence="7 14" id="KW-0812">Transmembrane</keyword>
<dbReference type="Pfam" id="PF02518">
    <property type="entry name" value="HATPase_c"/>
    <property type="match status" value="1"/>
</dbReference>
<keyword evidence="17" id="KW-1185">Reference proteome</keyword>
<dbReference type="PANTHER" id="PTHR45528">
    <property type="entry name" value="SENSOR HISTIDINE KINASE CPXA"/>
    <property type="match status" value="1"/>
</dbReference>
<comment type="catalytic activity">
    <reaction evidence="1">
        <text>ATP + protein L-histidine = ADP + protein N-phospho-L-histidine.</text>
        <dbReference type="EC" id="2.7.13.3"/>
    </reaction>
</comment>
<evidence type="ECO:0000256" key="7">
    <source>
        <dbReference type="ARBA" id="ARBA00022692"/>
    </source>
</evidence>
<keyword evidence="13 14" id="KW-0472">Membrane</keyword>
<accession>A0A1B1N1G0</accession>
<evidence type="ECO:0000256" key="5">
    <source>
        <dbReference type="ARBA" id="ARBA00022553"/>
    </source>
</evidence>
<dbReference type="PANTHER" id="PTHR45528:SF1">
    <property type="entry name" value="SENSOR HISTIDINE KINASE CPXA"/>
    <property type="match status" value="1"/>
</dbReference>
<dbReference type="InterPro" id="IPR004358">
    <property type="entry name" value="Sig_transdc_His_kin-like_C"/>
</dbReference>
<feature type="transmembrane region" description="Helical" evidence="14">
    <location>
        <begin position="408"/>
        <end position="429"/>
    </location>
</feature>
<evidence type="ECO:0000256" key="14">
    <source>
        <dbReference type="SAM" id="Phobius"/>
    </source>
</evidence>
<keyword evidence="4" id="KW-1003">Cell membrane</keyword>
<dbReference type="InterPro" id="IPR005467">
    <property type="entry name" value="His_kinase_dom"/>
</dbReference>
<dbReference type="EMBL" id="CP014167">
    <property type="protein sequence ID" value="ANS75272.1"/>
    <property type="molecule type" value="Genomic_DNA"/>
</dbReference>
<dbReference type="KEGG" id="pyg:AWM70_12210"/>
<dbReference type="FunFam" id="3.30.565.10:FF:000013">
    <property type="entry name" value="Two-component sensor histidine kinase"/>
    <property type="match status" value="1"/>
</dbReference>
<dbReference type="Proteomes" id="UP000092573">
    <property type="component" value="Chromosome"/>
</dbReference>
<dbReference type="GO" id="GO:0005886">
    <property type="term" value="C:plasma membrane"/>
    <property type="evidence" value="ECO:0007669"/>
    <property type="project" value="UniProtKB-SubCell"/>
</dbReference>
<sequence length="737" mass="83696">MDTKWKNSLLMLVWVVLITLSASTLFQVAQTRSTYFKKNYFYTAEYANQVQQLINYVNQMDFNELPSDQDKPKIIVTQTEIENYRSRLGSLTGQITGIKNQYEPQIQEARASGNEELVTFFTKEMNSKIADITADYTSDDTIKSKIVEEKEQEIDEYVQELERFRSHYTSFQASFVYRLVETETGKVFTNVASSDGGSADTRLKSSGMRFLHTYRSLTASNQAVYTNSQVDQSAIDFKYGTYEGQIGVPKSAPENSPIMAEFHIYENKQITFLIYTGLGLLAFAGLIWMTRRYRTEKLFGSTALVAPYYNLIPLDLRAVLLLITGLTALVHLQWAQNALGYGFSLGDMIYHSLTYVLVNTLLVLLLVLQLGMLIKEYRNEQAFKEALRRTVIFWIYQRLREAALIKSLMFQALFVLAVAFGAGIGFVIVCIQNEAIVIYAILLMLFVLPALWLTLKRISYFNRIATHTALLVSGNLEQNLTVEGESPLASLAANINLLRNGVKTSRREQAKSERLKTELITNVSHDLRTPLTSIITYTELLKNKELSAEDRQAFVDILDRKSQRLKVLIDDLFEASRIASGQVELAQERVDIVQLLEQALAEYNEAIKQSGLQLRVTTPDNPVYVWVDGQKLWRVFDNLIGNCVKYALEHTRVYIAVEAKPGRTVITFKNVTKYELSENIDELFERFKRGDTSRHTEGSGLGLAIAKSIVDLHGGELDLDIDGDLFKVTVTLEERLE</sequence>
<dbReference type="Pfam" id="PF00512">
    <property type="entry name" value="HisKA"/>
    <property type="match status" value="1"/>
</dbReference>
<evidence type="ECO:0000256" key="11">
    <source>
        <dbReference type="ARBA" id="ARBA00022989"/>
    </source>
</evidence>
<feature type="transmembrane region" description="Helical" evidence="14">
    <location>
        <begin position="352"/>
        <end position="374"/>
    </location>
</feature>
<evidence type="ECO:0000256" key="13">
    <source>
        <dbReference type="ARBA" id="ARBA00023136"/>
    </source>
</evidence>
<dbReference type="Gene3D" id="1.10.287.130">
    <property type="match status" value="1"/>
</dbReference>
<keyword evidence="8" id="KW-0547">Nucleotide-binding</keyword>
<dbReference type="InterPro" id="IPR036890">
    <property type="entry name" value="HATPase_C_sf"/>
</dbReference>
<organism evidence="16 17">
    <name type="scientific">Paenibacillus yonginensis</name>
    <dbReference type="NCBI Taxonomy" id="1462996"/>
    <lineage>
        <taxon>Bacteria</taxon>
        <taxon>Bacillati</taxon>
        <taxon>Bacillota</taxon>
        <taxon>Bacilli</taxon>
        <taxon>Bacillales</taxon>
        <taxon>Paenibacillaceae</taxon>
        <taxon>Paenibacillus</taxon>
    </lineage>
</organism>
<evidence type="ECO:0000256" key="9">
    <source>
        <dbReference type="ARBA" id="ARBA00022777"/>
    </source>
</evidence>
<dbReference type="AlphaFoldDB" id="A0A1B1N1G0"/>
<name>A0A1B1N1G0_9BACL</name>